<dbReference type="InterPro" id="IPR029225">
    <property type="entry name" value="Nse4_Nse3-bd"/>
</dbReference>
<dbReference type="PANTHER" id="PTHR16140">
    <property type="entry name" value="NON-STRUCTURAL MAINTENANCE OF CHROMOSOMES ELEMENT 4"/>
    <property type="match status" value="1"/>
</dbReference>
<dbReference type="GO" id="GO:0030915">
    <property type="term" value="C:Smc5-Smc6 complex"/>
    <property type="evidence" value="ECO:0007669"/>
    <property type="project" value="UniProtKB-UniRule"/>
</dbReference>
<evidence type="ECO:0000256" key="2">
    <source>
        <dbReference type="ARBA" id="ARBA00004574"/>
    </source>
</evidence>
<evidence type="ECO:0000259" key="12">
    <source>
        <dbReference type="Pfam" id="PF15412"/>
    </source>
</evidence>
<dbReference type="Pfam" id="PF08743">
    <property type="entry name" value="Nse4_C"/>
    <property type="match status" value="1"/>
</dbReference>
<dbReference type="GO" id="GO:0005634">
    <property type="term" value="C:nucleus"/>
    <property type="evidence" value="ECO:0007669"/>
    <property type="project" value="UniProtKB-SubCell"/>
</dbReference>
<evidence type="ECO:0000256" key="6">
    <source>
        <dbReference type="ARBA" id="ARBA00023172"/>
    </source>
</evidence>
<dbReference type="GO" id="GO:0000781">
    <property type="term" value="C:chromosome, telomeric region"/>
    <property type="evidence" value="ECO:0007669"/>
    <property type="project" value="UniProtKB-SubCell"/>
</dbReference>
<dbReference type="Proteomes" id="UP000324091">
    <property type="component" value="Chromosome 6"/>
</dbReference>
<evidence type="ECO:0000256" key="5">
    <source>
        <dbReference type="ARBA" id="ARBA00022895"/>
    </source>
</evidence>
<keyword evidence="4 9" id="KW-0227">DNA damage</keyword>
<dbReference type="EMBL" id="RHFK02000019">
    <property type="protein sequence ID" value="TWW58634.1"/>
    <property type="molecule type" value="Genomic_DNA"/>
</dbReference>
<gene>
    <name evidence="13" type="ORF">D4764_06G0001640</name>
</gene>
<evidence type="ECO:0000256" key="8">
    <source>
        <dbReference type="ARBA" id="ARBA00023242"/>
    </source>
</evidence>
<evidence type="ECO:0000256" key="4">
    <source>
        <dbReference type="ARBA" id="ARBA00022763"/>
    </source>
</evidence>
<dbReference type="GO" id="GO:0006310">
    <property type="term" value="P:DNA recombination"/>
    <property type="evidence" value="ECO:0007669"/>
    <property type="project" value="UniProtKB-UniRule"/>
</dbReference>
<feature type="domain" description="Nse4/EID protein Nse3/MAGE-binding" evidence="12">
    <location>
        <begin position="102"/>
        <end position="152"/>
    </location>
</feature>
<comment type="similarity">
    <text evidence="3 9">Belongs to the NSE4 family.</text>
</comment>
<organism evidence="13 14">
    <name type="scientific">Takifugu flavidus</name>
    <name type="common">sansaifugu</name>
    <dbReference type="NCBI Taxonomy" id="433684"/>
    <lineage>
        <taxon>Eukaryota</taxon>
        <taxon>Metazoa</taxon>
        <taxon>Chordata</taxon>
        <taxon>Craniata</taxon>
        <taxon>Vertebrata</taxon>
        <taxon>Euteleostomi</taxon>
        <taxon>Actinopterygii</taxon>
        <taxon>Neopterygii</taxon>
        <taxon>Teleostei</taxon>
        <taxon>Neoteleostei</taxon>
        <taxon>Acanthomorphata</taxon>
        <taxon>Eupercaria</taxon>
        <taxon>Tetraodontiformes</taxon>
        <taxon>Tetradontoidea</taxon>
        <taxon>Tetraodontidae</taxon>
        <taxon>Takifugu</taxon>
    </lineage>
</organism>
<dbReference type="PANTHER" id="PTHR16140:SF0">
    <property type="entry name" value="NON-STRUCTURAL MAINTENANCE OF CHROMOSOMES ELEMENT 4"/>
    <property type="match status" value="1"/>
</dbReference>
<proteinExistence type="inferred from homology"/>
<keyword evidence="14" id="KW-1185">Reference proteome</keyword>
<keyword evidence="5" id="KW-0779">Telomere</keyword>
<keyword evidence="5" id="KW-0158">Chromosome</keyword>
<comment type="function">
    <text evidence="9">Component of the SMC5-SMC6 complex, that promotes sister chromatid alignment after DNA damage and facilitates double-stranded DNA breaks (DSBs) repair via homologous recombination between sister chromatids.</text>
</comment>
<evidence type="ECO:0000256" key="7">
    <source>
        <dbReference type="ARBA" id="ARBA00023204"/>
    </source>
</evidence>
<evidence type="ECO:0000256" key="1">
    <source>
        <dbReference type="ARBA" id="ARBA00004123"/>
    </source>
</evidence>
<name>A0A5C6MTM0_9TELE</name>
<evidence type="ECO:0000259" key="11">
    <source>
        <dbReference type="Pfam" id="PF08743"/>
    </source>
</evidence>
<feature type="region of interest" description="Disordered" evidence="10">
    <location>
        <begin position="1"/>
        <end position="48"/>
    </location>
</feature>
<comment type="subcellular location">
    <subcellularLocation>
        <location evidence="2">Chromosome</location>
        <location evidence="2">Telomere</location>
    </subcellularLocation>
    <subcellularLocation>
        <location evidence="1 9">Nucleus</location>
    </subcellularLocation>
</comment>
<evidence type="ECO:0000256" key="10">
    <source>
        <dbReference type="SAM" id="MobiDB-lite"/>
    </source>
</evidence>
<comment type="subunit">
    <text evidence="9">Component of the SMC5-SMC6 complex.</text>
</comment>
<keyword evidence="7 9" id="KW-0234">DNA repair</keyword>
<dbReference type="InterPro" id="IPR014854">
    <property type="entry name" value="Nse4_C"/>
</dbReference>
<evidence type="ECO:0000313" key="14">
    <source>
        <dbReference type="Proteomes" id="UP000324091"/>
    </source>
</evidence>
<dbReference type="GO" id="GO:0006281">
    <property type="term" value="P:DNA repair"/>
    <property type="evidence" value="ECO:0007669"/>
    <property type="project" value="UniProtKB-UniRule"/>
</dbReference>
<dbReference type="Pfam" id="PF15412">
    <property type="entry name" value="Nse4-Nse3_bdg"/>
    <property type="match status" value="1"/>
</dbReference>
<feature type="domain" description="Non-structural maintenance of chromosome element 4 C-terminal" evidence="11">
    <location>
        <begin position="251"/>
        <end position="337"/>
    </location>
</feature>
<evidence type="ECO:0000256" key="9">
    <source>
        <dbReference type="RuleBase" id="RU365071"/>
    </source>
</evidence>
<dbReference type="AlphaFoldDB" id="A0A5C6MTM0"/>
<keyword evidence="8 9" id="KW-0539">Nucleus</keyword>
<evidence type="ECO:0000256" key="3">
    <source>
        <dbReference type="ARBA" id="ARBA00008997"/>
    </source>
</evidence>
<sequence length="345" mass="39126">MKRSCVDGDDGSSHRDGSDGRKKVKSEAEVGGFPLDSNEPESSPNCSNERLQLRSRYRELIATVQKNREDMLNPSNSALTDILVEANELFKDVRQVREAALDAQLLVVATDLAKEKATQMCSGSDFDPNIFAEHLLSFMGLNRLGDRGDEQQDGRVVDGYLSLAAWQRLARRAECCFRTAPSFHFMNGAFHAKPPPPKPRMQQERKDPSKEVIEIKPIQKLEGSHQEATETEVERILGYLQCYYRDEPTSPISYYEFVIDPNSFSRTIENIFHTSFLIRDGFARIYPDDSNLPCIEPTEVRAMEDGDLSNRKQCIISLSPKTWKELIDAFEIKNAMIQPPNEQNS</sequence>
<evidence type="ECO:0000313" key="13">
    <source>
        <dbReference type="EMBL" id="TWW58634.1"/>
    </source>
</evidence>
<protein>
    <recommendedName>
        <fullName evidence="9">Non-structural maintenance of chromosomes element 4</fullName>
    </recommendedName>
</protein>
<dbReference type="InterPro" id="IPR027786">
    <property type="entry name" value="Nse4/EID"/>
</dbReference>
<accession>A0A5C6MTM0</accession>
<reference evidence="13 14" key="1">
    <citation type="submission" date="2019-04" db="EMBL/GenBank/DDBJ databases">
        <title>Chromosome genome assembly for Takifugu flavidus.</title>
        <authorList>
            <person name="Xiao S."/>
        </authorList>
    </citation>
    <scope>NUCLEOTIDE SEQUENCE [LARGE SCALE GENOMIC DNA]</scope>
    <source>
        <strain evidence="13">HTHZ2018</strain>
        <tissue evidence="13">Muscle</tissue>
    </source>
</reference>
<keyword evidence="6 9" id="KW-0233">DNA recombination</keyword>
<comment type="caution">
    <text evidence="13">The sequence shown here is derived from an EMBL/GenBank/DDBJ whole genome shotgun (WGS) entry which is preliminary data.</text>
</comment>
<feature type="compositionally biased region" description="Basic and acidic residues" evidence="10">
    <location>
        <begin position="1"/>
        <end position="28"/>
    </location>
</feature>